<dbReference type="NCBIfam" id="TIGR00738">
    <property type="entry name" value="rrf2_super"/>
    <property type="match status" value="1"/>
</dbReference>
<dbReference type="RefSeq" id="WP_092693058.1">
    <property type="nucleotide sequence ID" value="NZ_FNPK01000064.1"/>
</dbReference>
<reference evidence="3" key="1">
    <citation type="submission" date="2016-10" db="EMBL/GenBank/DDBJ databases">
        <authorList>
            <person name="Varghese N."/>
            <person name="Submissions S."/>
        </authorList>
    </citation>
    <scope>NUCLEOTIDE SEQUENCE [LARGE SCALE GENOMIC DNA]</scope>
    <source>
        <strain evidence="3">ANC 5109</strain>
    </source>
</reference>
<dbReference type="GO" id="GO:0005829">
    <property type="term" value="C:cytosol"/>
    <property type="evidence" value="ECO:0007669"/>
    <property type="project" value="TreeGrafter"/>
</dbReference>
<dbReference type="InterPro" id="IPR036388">
    <property type="entry name" value="WH-like_DNA-bd_sf"/>
</dbReference>
<dbReference type="STRING" id="595670.SAMN05421643_1642"/>
<evidence type="ECO:0000256" key="1">
    <source>
        <dbReference type="ARBA" id="ARBA00023125"/>
    </source>
</evidence>
<name>A0A1H3NSB4_9GAMM</name>
<dbReference type="Pfam" id="PF02082">
    <property type="entry name" value="Rrf2"/>
    <property type="match status" value="1"/>
</dbReference>
<dbReference type="Gene3D" id="1.10.10.10">
    <property type="entry name" value="Winged helix-like DNA-binding domain superfamily/Winged helix DNA-binding domain"/>
    <property type="match status" value="1"/>
</dbReference>
<dbReference type="GO" id="GO:0003700">
    <property type="term" value="F:DNA-binding transcription factor activity"/>
    <property type="evidence" value="ECO:0007669"/>
    <property type="project" value="TreeGrafter"/>
</dbReference>
<dbReference type="PANTHER" id="PTHR33221:SF4">
    <property type="entry name" value="HTH-TYPE TRANSCRIPTIONAL REPRESSOR NSRR"/>
    <property type="match status" value="1"/>
</dbReference>
<dbReference type="AlphaFoldDB" id="A0A1H3NSB4"/>
<dbReference type="GO" id="GO:0003677">
    <property type="term" value="F:DNA binding"/>
    <property type="evidence" value="ECO:0007669"/>
    <property type="project" value="UniProtKB-KW"/>
</dbReference>
<keyword evidence="3" id="KW-1185">Reference proteome</keyword>
<dbReference type="Proteomes" id="UP000199035">
    <property type="component" value="Unassembled WGS sequence"/>
</dbReference>
<accession>A0A1H3NSB4</accession>
<dbReference type="SUPFAM" id="SSF46785">
    <property type="entry name" value="Winged helix' DNA-binding domain"/>
    <property type="match status" value="1"/>
</dbReference>
<dbReference type="EMBL" id="FNPK01000064">
    <property type="protein sequence ID" value="SDY91811.1"/>
    <property type="molecule type" value="Genomic_DNA"/>
</dbReference>
<dbReference type="InterPro" id="IPR000944">
    <property type="entry name" value="Tscrpt_reg_Rrf2"/>
</dbReference>
<protein>
    <submittedName>
        <fullName evidence="2">Rrf2 family transcriptional regulator, nitric oxide-sensitive transcriptional repressor</fullName>
    </submittedName>
</protein>
<proteinExistence type="predicted"/>
<dbReference type="PANTHER" id="PTHR33221">
    <property type="entry name" value="WINGED HELIX-TURN-HELIX TRANSCRIPTIONAL REGULATOR, RRF2 FAMILY"/>
    <property type="match status" value="1"/>
</dbReference>
<gene>
    <name evidence="2" type="ORF">SAMN05421643_1642</name>
</gene>
<evidence type="ECO:0000313" key="2">
    <source>
        <dbReference type="EMBL" id="SDY91811.1"/>
    </source>
</evidence>
<keyword evidence="1" id="KW-0238">DNA-binding</keyword>
<sequence length="154" mass="17236">MKLNQFTDIGIRALIYLAQSSTEPPFTIEKMAKDLQVSRNHLVKVIHFMAKQQWLTTSRGKGGGVKLTHPLAHYSIGHLIKTLQTHNAVSAHLVNCDAPECVLRASCGLPYLLDQALSQFYQFLNQYTLQDILRRPMASPTISAHQLIDILAIS</sequence>
<organism evidence="2 3">
    <name type="scientific">Acinetobacter kyonggiensis</name>
    <dbReference type="NCBI Taxonomy" id="595670"/>
    <lineage>
        <taxon>Bacteria</taxon>
        <taxon>Pseudomonadati</taxon>
        <taxon>Pseudomonadota</taxon>
        <taxon>Gammaproteobacteria</taxon>
        <taxon>Moraxellales</taxon>
        <taxon>Moraxellaceae</taxon>
        <taxon>Acinetobacter</taxon>
    </lineage>
</organism>
<dbReference type="InterPro" id="IPR036390">
    <property type="entry name" value="WH_DNA-bd_sf"/>
</dbReference>
<evidence type="ECO:0000313" key="3">
    <source>
        <dbReference type="Proteomes" id="UP000199035"/>
    </source>
</evidence>
<dbReference type="PROSITE" id="PS51197">
    <property type="entry name" value="HTH_RRF2_2"/>
    <property type="match status" value="1"/>
</dbReference>